<evidence type="ECO:0000313" key="1">
    <source>
        <dbReference type="EMBL" id="ERH24839.1"/>
    </source>
</evidence>
<evidence type="ECO:0000313" key="2">
    <source>
        <dbReference type="Proteomes" id="UP000016536"/>
    </source>
</evidence>
<dbReference type="AlphaFoldDB" id="U1QTD2"/>
<dbReference type="PATRIC" id="fig|1321818.3.peg.861"/>
<organism evidence="1 2">
    <name type="scientific">Actinomyces johnsonii F0542</name>
    <dbReference type="NCBI Taxonomy" id="1321818"/>
    <lineage>
        <taxon>Bacteria</taxon>
        <taxon>Bacillati</taxon>
        <taxon>Actinomycetota</taxon>
        <taxon>Actinomycetes</taxon>
        <taxon>Actinomycetales</taxon>
        <taxon>Actinomycetaceae</taxon>
        <taxon>Actinomyces</taxon>
    </lineage>
</organism>
<dbReference type="HOGENOM" id="CLU_3039587_0_0_11"/>
<reference evidence="1 2" key="1">
    <citation type="submission" date="2013-08" db="EMBL/GenBank/DDBJ databases">
        <authorList>
            <person name="Weinstock G."/>
            <person name="Sodergren E."/>
            <person name="Wylie T."/>
            <person name="Fulton L."/>
            <person name="Fulton R."/>
            <person name="Fronick C."/>
            <person name="O'Laughlin M."/>
            <person name="Godfrey J."/>
            <person name="Miner T."/>
            <person name="Herter B."/>
            <person name="Appelbaum E."/>
            <person name="Cordes M."/>
            <person name="Lek S."/>
            <person name="Wollam A."/>
            <person name="Pepin K.H."/>
            <person name="Palsikar V.B."/>
            <person name="Mitreva M."/>
            <person name="Wilson R.K."/>
        </authorList>
    </citation>
    <scope>NUCLEOTIDE SEQUENCE [LARGE SCALE GENOMIC DNA]</scope>
    <source>
        <strain evidence="1 2">F0542</strain>
    </source>
</reference>
<sequence>MWVRLVVIPGWNDDAADLEERLRFTASLGDAVERVDLLSYHTLGMGKYLRLGLE</sequence>
<dbReference type="RefSeq" id="WP_021610389.1">
    <property type="nucleotide sequence ID" value="NZ_KE952091.1"/>
</dbReference>
<dbReference type="Gene3D" id="3.80.30.10">
    <property type="entry name" value="pyruvate-formate lyase- activating enzyme"/>
    <property type="match status" value="1"/>
</dbReference>
<protein>
    <submittedName>
        <fullName evidence="1">Uncharacterized protein</fullName>
    </submittedName>
</protein>
<name>U1QTD2_9ACTO</name>
<keyword evidence="2" id="KW-1185">Reference proteome</keyword>
<accession>U1QTD2</accession>
<dbReference type="EMBL" id="AWSE01000046">
    <property type="protein sequence ID" value="ERH24839.1"/>
    <property type="molecule type" value="Genomic_DNA"/>
</dbReference>
<proteinExistence type="predicted"/>
<dbReference type="Proteomes" id="UP000016536">
    <property type="component" value="Unassembled WGS sequence"/>
</dbReference>
<comment type="caution">
    <text evidence="1">The sequence shown here is derived from an EMBL/GenBank/DDBJ whole genome shotgun (WGS) entry which is preliminary data.</text>
</comment>
<gene>
    <name evidence="1" type="ORF">HMPREF1979_01013</name>
</gene>